<proteinExistence type="predicted"/>
<dbReference type="AlphaFoldDB" id="A0A917AFW5"/>
<accession>A0A917AFW5</accession>
<evidence type="ECO:0000313" key="1">
    <source>
        <dbReference type="EMBL" id="GGE49424.1"/>
    </source>
</evidence>
<dbReference type="RefSeq" id="WP_229666152.1">
    <property type="nucleotide sequence ID" value="NZ_BMKN01000002.1"/>
</dbReference>
<sequence length="118" mass="13771">MTTNRWHINRTKTALTLSRRLDVRWDIAVQTVLPPARKTRLAHQIRQDMWRKLQALRGFCPAVRVEEEGSYLRITAGGDIAARSFPKTRVEDQIRDLFDDSARVARWLRHAKQEVAHA</sequence>
<organism evidence="1 2">
    <name type="scientific">Actibacterium pelagium</name>
    <dbReference type="NCBI Taxonomy" id="2029103"/>
    <lineage>
        <taxon>Bacteria</taxon>
        <taxon>Pseudomonadati</taxon>
        <taxon>Pseudomonadota</taxon>
        <taxon>Alphaproteobacteria</taxon>
        <taxon>Rhodobacterales</taxon>
        <taxon>Roseobacteraceae</taxon>
        <taxon>Actibacterium</taxon>
    </lineage>
</organism>
<evidence type="ECO:0000313" key="2">
    <source>
        <dbReference type="Proteomes" id="UP000606730"/>
    </source>
</evidence>
<reference evidence="1" key="1">
    <citation type="journal article" date="2014" name="Int. J. Syst. Evol. Microbiol.">
        <title>Complete genome sequence of Corynebacterium casei LMG S-19264T (=DSM 44701T), isolated from a smear-ripened cheese.</title>
        <authorList>
            <consortium name="US DOE Joint Genome Institute (JGI-PGF)"/>
            <person name="Walter F."/>
            <person name="Albersmeier A."/>
            <person name="Kalinowski J."/>
            <person name="Ruckert C."/>
        </authorList>
    </citation>
    <scope>NUCLEOTIDE SEQUENCE</scope>
    <source>
        <strain evidence="1">CGMCC 1.16012</strain>
    </source>
</reference>
<protein>
    <submittedName>
        <fullName evidence="1">Uncharacterized protein</fullName>
    </submittedName>
</protein>
<dbReference type="EMBL" id="BMKN01000002">
    <property type="protein sequence ID" value="GGE49424.1"/>
    <property type="molecule type" value="Genomic_DNA"/>
</dbReference>
<name>A0A917AFW5_9RHOB</name>
<reference evidence="1" key="2">
    <citation type="submission" date="2020-09" db="EMBL/GenBank/DDBJ databases">
        <authorList>
            <person name="Sun Q."/>
            <person name="Zhou Y."/>
        </authorList>
    </citation>
    <scope>NUCLEOTIDE SEQUENCE</scope>
    <source>
        <strain evidence="1">CGMCC 1.16012</strain>
    </source>
</reference>
<gene>
    <name evidence="1" type="ORF">GCM10011517_16510</name>
</gene>
<dbReference type="Proteomes" id="UP000606730">
    <property type="component" value="Unassembled WGS sequence"/>
</dbReference>
<comment type="caution">
    <text evidence="1">The sequence shown here is derived from an EMBL/GenBank/DDBJ whole genome shotgun (WGS) entry which is preliminary data.</text>
</comment>
<keyword evidence="2" id="KW-1185">Reference proteome</keyword>